<reference evidence="1 2" key="1">
    <citation type="submission" date="2018-09" db="EMBL/GenBank/DDBJ databases">
        <authorList>
            <person name="Li J."/>
        </authorList>
    </citation>
    <scope>NUCLEOTIDE SEQUENCE [LARGE SCALE GENOMIC DNA]</scope>
    <source>
        <strain evidence="1 2">2129</strain>
    </source>
</reference>
<dbReference type="Gene3D" id="3.30.530.20">
    <property type="match status" value="1"/>
</dbReference>
<dbReference type="RefSeq" id="WP_119836348.1">
    <property type="nucleotide sequence ID" value="NZ_CP032514.1"/>
</dbReference>
<evidence type="ECO:0000313" key="2">
    <source>
        <dbReference type="Proteomes" id="UP000273001"/>
    </source>
</evidence>
<accession>A0ABM6Z233</accession>
<dbReference type="InterPro" id="IPR023393">
    <property type="entry name" value="START-like_dom_sf"/>
</dbReference>
<dbReference type="Pfam" id="PF10604">
    <property type="entry name" value="Polyketide_cyc2"/>
    <property type="match status" value="1"/>
</dbReference>
<proteinExistence type="predicted"/>
<dbReference type="EMBL" id="CP032514">
    <property type="protein sequence ID" value="AYD89191.1"/>
    <property type="molecule type" value="Genomic_DNA"/>
</dbReference>
<keyword evidence="2" id="KW-1185">Reference proteome</keyword>
<evidence type="ECO:0000313" key="1">
    <source>
        <dbReference type="EMBL" id="AYD89191.1"/>
    </source>
</evidence>
<protein>
    <submittedName>
        <fullName evidence="1">Polyketide cyclase/dehydrase and lipid transport</fullName>
    </submittedName>
</protein>
<sequence length="143" mass="15656">MWTFSHSEVTAAAPERVWQFYADPAQWKRWDPAVRSVSVDGPVRVGTRGRLRPASGPTISFTFTEVTPGRSFTDTARLPLARLQFFHTLEAVEGGTRVTHGLRVTGPLTFLFSRLVGAPSSAGVPQAIRNLVRLAEEPGLAEP</sequence>
<dbReference type="SUPFAM" id="SSF55961">
    <property type="entry name" value="Bet v1-like"/>
    <property type="match status" value="1"/>
</dbReference>
<gene>
    <name evidence="1" type="ORF">D5R93_02375</name>
</gene>
<organism evidence="1 2">
    <name type="scientific">Actinomyces lilanjuaniae</name>
    <dbReference type="NCBI Taxonomy" id="2321394"/>
    <lineage>
        <taxon>Bacteria</taxon>
        <taxon>Bacillati</taxon>
        <taxon>Actinomycetota</taxon>
        <taxon>Actinomycetes</taxon>
        <taxon>Actinomycetales</taxon>
        <taxon>Actinomycetaceae</taxon>
        <taxon>Actinomyces</taxon>
    </lineage>
</organism>
<dbReference type="Proteomes" id="UP000273001">
    <property type="component" value="Chromosome"/>
</dbReference>
<name>A0ABM6Z233_9ACTO</name>
<dbReference type="InterPro" id="IPR019587">
    <property type="entry name" value="Polyketide_cyclase/dehydratase"/>
</dbReference>